<feature type="transmembrane region" description="Helical" evidence="1">
    <location>
        <begin position="16"/>
        <end position="35"/>
    </location>
</feature>
<evidence type="ECO:0000313" key="2">
    <source>
        <dbReference type="EMBL" id="GCE37938.1"/>
    </source>
</evidence>
<reference evidence="2 3" key="1">
    <citation type="submission" date="2018-11" db="EMBL/GenBank/DDBJ databases">
        <title>Microbial catabolism of amino acid.</title>
        <authorList>
            <person name="Hibi M."/>
            <person name="Ogawa J."/>
        </authorList>
    </citation>
    <scope>NUCLEOTIDE SEQUENCE [LARGE SCALE GENOMIC DNA]</scope>
    <source>
        <strain evidence="2 3">C31-06</strain>
    </source>
</reference>
<evidence type="ECO:0000256" key="1">
    <source>
        <dbReference type="SAM" id="Phobius"/>
    </source>
</evidence>
<organism evidence="2 3">
    <name type="scientific">Rhodococcus wratislaviensis</name>
    <name type="common">Tsukamurella wratislaviensis</name>
    <dbReference type="NCBI Taxonomy" id="44752"/>
    <lineage>
        <taxon>Bacteria</taxon>
        <taxon>Bacillati</taxon>
        <taxon>Actinomycetota</taxon>
        <taxon>Actinomycetes</taxon>
        <taxon>Mycobacteriales</taxon>
        <taxon>Nocardiaceae</taxon>
        <taxon>Rhodococcus</taxon>
    </lineage>
</organism>
<dbReference type="Proteomes" id="UP000287519">
    <property type="component" value="Unassembled WGS sequence"/>
</dbReference>
<accession>A0A402C2Z2</accession>
<dbReference type="AlphaFoldDB" id="A0A402C2Z2"/>
<dbReference type="EMBL" id="BHYM01000013">
    <property type="protein sequence ID" value="GCE37938.1"/>
    <property type="molecule type" value="Genomic_DNA"/>
</dbReference>
<keyword evidence="3" id="KW-1185">Reference proteome</keyword>
<protein>
    <submittedName>
        <fullName evidence="2">Uncharacterized protein</fullName>
    </submittedName>
</protein>
<gene>
    <name evidence="2" type="ORF">Rhow_000822</name>
</gene>
<comment type="caution">
    <text evidence="2">The sequence shown here is derived from an EMBL/GenBank/DDBJ whole genome shotgun (WGS) entry which is preliminary data.</text>
</comment>
<keyword evidence="1" id="KW-0472">Membrane</keyword>
<keyword evidence="1" id="KW-0812">Transmembrane</keyword>
<sequence>MRPVSTEAAEQQSEAPAWKVAVVFALCFVLIAYGARGGASGWPGRALGARIASR</sequence>
<evidence type="ECO:0000313" key="3">
    <source>
        <dbReference type="Proteomes" id="UP000287519"/>
    </source>
</evidence>
<proteinExistence type="predicted"/>
<name>A0A402C2Z2_RHOWR</name>
<keyword evidence="1" id="KW-1133">Transmembrane helix</keyword>